<dbReference type="Pfam" id="PF12697">
    <property type="entry name" value="Abhydrolase_6"/>
    <property type="match status" value="1"/>
</dbReference>
<keyword evidence="2" id="KW-0378">Hydrolase</keyword>
<dbReference type="InterPro" id="IPR050266">
    <property type="entry name" value="AB_hydrolase_sf"/>
</dbReference>
<protein>
    <submittedName>
        <fullName evidence="2">Alpha/beta hydrolase</fullName>
    </submittedName>
</protein>
<dbReference type="InterPro" id="IPR000073">
    <property type="entry name" value="AB_hydrolase_1"/>
</dbReference>
<organism evidence="2 3">
    <name type="scientific">Occultella gossypii</name>
    <dbReference type="NCBI Taxonomy" id="2800820"/>
    <lineage>
        <taxon>Bacteria</taxon>
        <taxon>Bacillati</taxon>
        <taxon>Actinomycetota</taxon>
        <taxon>Actinomycetes</taxon>
        <taxon>Micrococcales</taxon>
        <taxon>Ruaniaceae</taxon>
        <taxon>Occultella</taxon>
    </lineage>
</organism>
<dbReference type="Gene3D" id="3.40.50.1820">
    <property type="entry name" value="alpha/beta hydrolase"/>
    <property type="match status" value="1"/>
</dbReference>
<comment type="caution">
    <text evidence="2">The sequence shown here is derived from an EMBL/GenBank/DDBJ whole genome shotgun (WGS) entry which is preliminary data.</text>
</comment>
<keyword evidence="3" id="KW-1185">Reference proteome</keyword>
<name>A0ABS7SG49_9MICO</name>
<dbReference type="GO" id="GO:0016787">
    <property type="term" value="F:hydrolase activity"/>
    <property type="evidence" value="ECO:0007669"/>
    <property type="project" value="UniProtKB-KW"/>
</dbReference>
<dbReference type="PANTHER" id="PTHR43798">
    <property type="entry name" value="MONOACYLGLYCEROL LIPASE"/>
    <property type="match status" value="1"/>
</dbReference>
<dbReference type="InterPro" id="IPR029058">
    <property type="entry name" value="AB_hydrolase_fold"/>
</dbReference>
<proteinExistence type="predicted"/>
<dbReference type="PRINTS" id="PR00111">
    <property type="entry name" value="ABHYDROLASE"/>
</dbReference>
<dbReference type="Proteomes" id="UP000826651">
    <property type="component" value="Unassembled WGS sequence"/>
</dbReference>
<sequence length="256" mass="27831">MHVAITNEQAPPSVLFLHGGNVAGWMWEGQVAALADHHCLVPDLPGFGASADQDWTSLVDVADQLADIIGERAHGGRAHVVGLSLGGILGSILTARHPERIHSTLVTGAALRGVHGPTRWFGLAQLRLWDQRWYWNAMARAFRLPEDAVATFVSTGLGIRRENAVAMMTEVYDGVAPVDLDGLRGSEVPFLALAGEREPRTVAESFAELTSRSGAVTTRRVPRMHHTWNAEDPALFNEVLRDWLTSGAVNRLLMPA</sequence>
<dbReference type="SUPFAM" id="SSF53474">
    <property type="entry name" value="alpha/beta-Hydrolases"/>
    <property type="match status" value="1"/>
</dbReference>
<feature type="domain" description="AB hydrolase-1" evidence="1">
    <location>
        <begin position="14"/>
        <end position="238"/>
    </location>
</feature>
<accession>A0ABS7SG49</accession>
<dbReference type="EMBL" id="JAGSHT010000026">
    <property type="protein sequence ID" value="MBZ2199321.1"/>
    <property type="molecule type" value="Genomic_DNA"/>
</dbReference>
<evidence type="ECO:0000259" key="1">
    <source>
        <dbReference type="Pfam" id="PF12697"/>
    </source>
</evidence>
<evidence type="ECO:0000313" key="2">
    <source>
        <dbReference type="EMBL" id="MBZ2199321.1"/>
    </source>
</evidence>
<reference evidence="2 3" key="1">
    <citation type="submission" date="2021-04" db="EMBL/GenBank/DDBJ databases">
        <title>Ruania sp. nov., isolated from sandy soil of mangrove forest.</title>
        <authorList>
            <person name="Ge X."/>
            <person name="Huang R."/>
            <person name="Liu W."/>
        </authorList>
    </citation>
    <scope>NUCLEOTIDE SEQUENCE [LARGE SCALE GENOMIC DNA]</scope>
    <source>
        <strain evidence="2 3">N2-46</strain>
    </source>
</reference>
<gene>
    <name evidence="2" type="ORF">KCQ71_24455</name>
</gene>
<dbReference type="RefSeq" id="WP_223411328.1">
    <property type="nucleotide sequence ID" value="NZ_JAGSHT010000026.1"/>
</dbReference>
<evidence type="ECO:0000313" key="3">
    <source>
        <dbReference type="Proteomes" id="UP000826651"/>
    </source>
</evidence>